<evidence type="ECO:0000256" key="2">
    <source>
        <dbReference type="ARBA" id="ARBA00008770"/>
    </source>
</evidence>
<dbReference type="AlphaFoldDB" id="A0A1F6CM91"/>
<dbReference type="Gene3D" id="3.30.70.1020">
    <property type="entry name" value="Trehalose-6-phosphate phosphatase related protein, domain 2"/>
    <property type="match status" value="1"/>
</dbReference>
<comment type="similarity">
    <text evidence="2 4">Belongs to the trehalose phosphatase family.</text>
</comment>
<dbReference type="Pfam" id="PF02358">
    <property type="entry name" value="Trehalose_PPase"/>
    <property type="match status" value="1"/>
</dbReference>
<comment type="caution">
    <text evidence="5">The sequence shown here is derived from an EMBL/GenBank/DDBJ whole genome shotgun (WGS) entry which is preliminary data.</text>
</comment>
<proteinExistence type="inferred from homology"/>
<dbReference type="PANTHER" id="PTHR43768">
    <property type="entry name" value="TREHALOSE 6-PHOSPHATE PHOSPHATASE"/>
    <property type="match status" value="1"/>
</dbReference>
<dbReference type="EC" id="3.1.3.12" evidence="4"/>
<accession>A0A1F6CM91</accession>
<dbReference type="InterPro" id="IPR036412">
    <property type="entry name" value="HAD-like_sf"/>
</dbReference>
<comment type="pathway">
    <text evidence="1 4">Glycan biosynthesis; trehalose biosynthesis.</text>
</comment>
<evidence type="ECO:0000256" key="1">
    <source>
        <dbReference type="ARBA" id="ARBA00005199"/>
    </source>
</evidence>
<evidence type="ECO:0000256" key="4">
    <source>
        <dbReference type="RuleBase" id="RU361117"/>
    </source>
</evidence>
<dbReference type="GO" id="GO:0004805">
    <property type="term" value="F:trehalose-phosphatase activity"/>
    <property type="evidence" value="ECO:0007669"/>
    <property type="project" value="UniProtKB-EC"/>
</dbReference>
<comment type="function">
    <text evidence="4">Removes the phosphate from trehalose 6-phosphate to produce free trehalose.</text>
</comment>
<keyword evidence="3 4" id="KW-0378">Hydrolase</keyword>
<keyword evidence="4" id="KW-0479">Metal-binding</keyword>
<dbReference type="Proteomes" id="UP000176445">
    <property type="component" value="Unassembled WGS sequence"/>
</dbReference>
<organism evidence="5 6">
    <name type="scientific">Candidatus Kaiserbacteria bacterium RIFCSPHIGHO2_01_FULL_54_36b</name>
    <dbReference type="NCBI Taxonomy" id="1798483"/>
    <lineage>
        <taxon>Bacteria</taxon>
        <taxon>Candidatus Kaiseribacteriota</taxon>
    </lineage>
</organism>
<comment type="cofactor">
    <cofactor evidence="4">
        <name>Mg(2+)</name>
        <dbReference type="ChEBI" id="CHEBI:18420"/>
    </cofactor>
</comment>
<dbReference type="InterPro" id="IPR023214">
    <property type="entry name" value="HAD_sf"/>
</dbReference>
<comment type="catalytic activity">
    <reaction evidence="4">
        <text>alpha,alpha-trehalose 6-phosphate + H2O = alpha,alpha-trehalose + phosphate</text>
        <dbReference type="Rhea" id="RHEA:23420"/>
        <dbReference type="ChEBI" id="CHEBI:15377"/>
        <dbReference type="ChEBI" id="CHEBI:16551"/>
        <dbReference type="ChEBI" id="CHEBI:43474"/>
        <dbReference type="ChEBI" id="CHEBI:58429"/>
        <dbReference type="EC" id="3.1.3.12"/>
    </reaction>
</comment>
<dbReference type="SUPFAM" id="SSF56784">
    <property type="entry name" value="HAD-like"/>
    <property type="match status" value="1"/>
</dbReference>
<evidence type="ECO:0000256" key="3">
    <source>
        <dbReference type="ARBA" id="ARBA00022801"/>
    </source>
</evidence>
<dbReference type="InterPro" id="IPR003337">
    <property type="entry name" value="Trehalose_PPase"/>
</dbReference>
<sequence length="252" mass="28092">MRDADRHVEAILSRIRTEGCVLMLDFDGTLAPLVSDPRRARMGAQTHHALASVVQCYPTAVITGRTLADVRTRVPIRGISFAGNHGLEWSVRGKTHRVRIPRVLRRALGAIRTRLRSLGRRYQGIYIEDKTHTLSLHYRHVPRSKHVALRAEIKKAVKEVGDLRIVDGIYVCNVLPAVRHDKGTVARKILASLSGRGKPAPVFIGDDVTDEDAFRVFTKGITIKVGKSPSAARYYFTSRAGVDRFLRAVAKM</sequence>
<keyword evidence="4" id="KW-0460">Magnesium</keyword>
<dbReference type="GO" id="GO:0005992">
    <property type="term" value="P:trehalose biosynthetic process"/>
    <property type="evidence" value="ECO:0007669"/>
    <property type="project" value="UniProtKB-UniPathway"/>
</dbReference>
<dbReference type="InterPro" id="IPR044651">
    <property type="entry name" value="OTSB-like"/>
</dbReference>
<dbReference type="EMBL" id="MFKW01000052">
    <property type="protein sequence ID" value="OGG50359.1"/>
    <property type="molecule type" value="Genomic_DNA"/>
</dbReference>
<reference evidence="5 6" key="1">
    <citation type="journal article" date="2016" name="Nat. Commun.">
        <title>Thousands of microbial genomes shed light on interconnected biogeochemical processes in an aquifer system.</title>
        <authorList>
            <person name="Anantharaman K."/>
            <person name="Brown C.T."/>
            <person name="Hug L.A."/>
            <person name="Sharon I."/>
            <person name="Castelle C.J."/>
            <person name="Probst A.J."/>
            <person name="Thomas B.C."/>
            <person name="Singh A."/>
            <person name="Wilkins M.J."/>
            <person name="Karaoz U."/>
            <person name="Brodie E.L."/>
            <person name="Williams K.H."/>
            <person name="Hubbard S.S."/>
            <person name="Banfield J.F."/>
        </authorList>
    </citation>
    <scope>NUCLEOTIDE SEQUENCE [LARGE SCALE GENOMIC DNA]</scope>
</reference>
<dbReference type="NCBIfam" id="TIGR01484">
    <property type="entry name" value="HAD-SF-IIB"/>
    <property type="match status" value="1"/>
</dbReference>
<protein>
    <recommendedName>
        <fullName evidence="4">Trehalose 6-phosphate phosphatase</fullName>
        <ecNumber evidence="4">3.1.3.12</ecNumber>
    </recommendedName>
</protein>
<gene>
    <name evidence="5" type="ORF">A2704_05450</name>
</gene>
<evidence type="ECO:0000313" key="5">
    <source>
        <dbReference type="EMBL" id="OGG50359.1"/>
    </source>
</evidence>
<name>A0A1F6CM91_9BACT</name>
<dbReference type="NCBIfam" id="TIGR00685">
    <property type="entry name" value="T6PP"/>
    <property type="match status" value="1"/>
</dbReference>
<dbReference type="GO" id="GO:0046872">
    <property type="term" value="F:metal ion binding"/>
    <property type="evidence" value="ECO:0007669"/>
    <property type="project" value="UniProtKB-KW"/>
</dbReference>
<dbReference type="PANTHER" id="PTHR43768:SF3">
    <property type="entry name" value="TREHALOSE 6-PHOSPHATE PHOSPHATASE"/>
    <property type="match status" value="1"/>
</dbReference>
<evidence type="ECO:0000313" key="6">
    <source>
        <dbReference type="Proteomes" id="UP000176445"/>
    </source>
</evidence>
<dbReference type="InterPro" id="IPR006379">
    <property type="entry name" value="HAD-SF_hydro_IIB"/>
</dbReference>
<dbReference type="UniPathway" id="UPA00299"/>
<dbReference type="Gene3D" id="3.40.50.1000">
    <property type="entry name" value="HAD superfamily/HAD-like"/>
    <property type="match status" value="1"/>
</dbReference>